<dbReference type="KEGG" id="bze:COCCADRAFT_112963"/>
<proteinExistence type="inferred from homology"/>
<dbReference type="PRINTS" id="PR00081">
    <property type="entry name" value="GDHRDH"/>
</dbReference>
<dbReference type="OrthoDB" id="10253736at2759"/>
<dbReference type="AlphaFoldDB" id="W6Y6L4"/>
<keyword evidence="7" id="KW-0443">Lipid metabolism</keyword>
<keyword evidence="8" id="KW-0472">Membrane</keyword>
<dbReference type="InterPro" id="IPR002347">
    <property type="entry name" value="SDR_fam"/>
</dbReference>
<dbReference type="InterPro" id="IPR036291">
    <property type="entry name" value="NAD(P)-bd_dom_sf"/>
</dbReference>
<sequence>MPALLGLLLTGLALIAKYAFEPILAGPLLGLMLYAPEQTRKSALDSTSLSSFIDIRSLIRILGFLVVVGVIRKANAALNSWATNNWQINAGHGWEWRSEIAVVTGGCSGIGRAIAEALTLHGIRVAVLDVQNAPEAFTSNALLTCFRCDISNPVAIVETADKIRSHLGCPSILVNNAAITGSYTILKTPSDFLSRIFDTNILSHWRLVQQFVPDMVAKNKGHIVTVASVNSFLTNSANADYVATKAAALAFHEGLTSELKIWYHAPGVKTSIVHPSWVRTPLIEETILKGGRDPKILESMLLPEEVAEIIVRQIVSRRGAQVFVPSAAAPISWLKGLPNWIQELVRDWFGKTSAVTGATMIAH</sequence>
<keyword evidence="14" id="KW-1185">Reference proteome</keyword>
<reference evidence="13 14" key="1">
    <citation type="journal article" date="2013" name="PLoS Genet.">
        <title>Comparative genome structure, secondary metabolite, and effector coding capacity across Cochliobolus pathogens.</title>
        <authorList>
            <person name="Condon B.J."/>
            <person name="Leng Y."/>
            <person name="Wu D."/>
            <person name="Bushley K.E."/>
            <person name="Ohm R.A."/>
            <person name="Otillar R."/>
            <person name="Martin J."/>
            <person name="Schackwitz W."/>
            <person name="Grimwood J."/>
            <person name="MohdZainudin N."/>
            <person name="Xue C."/>
            <person name="Wang R."/>
            <person name="Manning V.A."/>
            <person name="Dhillon B."/>
            <person name="Tu Z.J."/>
            <person name="Steffenson B.J."/>
            <person name="Salamov A."/>
            <person name="Sun H."/>
            <person name="Lowry S."/>
            <person name="LaButti K."/>
            <person name="Han J."/>
            <person name="Copeland A."/>
            <person name="Lindquist E."/>
            <person name="Barry K."/>
            <person name="Schmutz J."/>
            <person name="Baker S.E."/>
            <person name="Ciuffetti L.M."/>
            <person name="Grigoriev I.V."/>
            <person name="Zhong S."/>
            <person name="Turgeon B.G."/>
        </authorList>
    </citation>
    <scope>NUCLEOTIDE SEQUENCE [LARGE SCALE GENOMIC DNA]</scope>
    <source>
        <strain evidence="13 14">26-R-13</strain>
    </source>
</reference>
<dbReference type="RefSeq" id="XP_007718756.1">
    <property type="nucleotide sequence ID" value="XM_007720566.1"/>
</dbReference>
<dbReference type="eggNOG" id="KOG1201">
    <property type="taxonomic scope" value="Eukaryota"/>
</dbReference>
<dbReference type="PANTHER" id="PTHR24322">
    <property type="entry name" value="PKSB"/>
    <property type="match status" value="1"/>
</dbReference>
<evidence type="ECO:0000256" key="4">
    <source>
        <dbReference type="ARBA" id="ARBA00022857"/>
    </source>
</evidence>
<gene>
    <name evidence="13" type="ORF">COCCADRAFT_112963</name>
</gene>
<evidence type="ECO:0000256" key="6">
    <source>
        <dbReference type="ARBA" id="ARBA00023002"/>
    </source>
</evidence>
<comment type="subcellular location">
    <subcellularLocation>
        <location evidence="1">Membrane</location>
        <topology evidence="1">Multi-pass membrane protein</topology>
    </subcellularLocation>
</comment>
<evidence type="ECO:0000256" key="3">
    <source>
        <dbReference type="ARBA" id="ARBA00022692"/>
    </source>
</evidence>
<keyword evidence="3" id="KW-0812">Transmembrane</keyword>
<evidence type="ECO:0000256" key="8">
    <source>
        <dbReference type="ARBA" id="ARBA00023136"/>
    </source>
</evidence>
<dbReference type="EMBL" id="KI965055">
    <property type="protein sequence ID" value="EUC26941.1"/>
    <property type="molecule type" value="Genomic_DNA"/>
</dbReference>
<evidence type="ECO:0000256" key="12">
    <source>
        <dbReference type="RuleBase" id="RU000363"/>
    </source>
</evidence>
<evidence type="ECO:0000256" key="10">
    <source>
        <dbReference type="ARBA" id="ARBA00068717"/>
    </source>
</evidence>
<dbReference type="SUPFAM" id="SSF51735">
    <property type="entry name" value="NAD(P)-binding Rossmann-fold domains"/>
    <property type="match status" value="1"/>
</dbReference>
<dbReference type="HOGENOM" id="CLU_010194_5_2_1"/>
<protein>
    <recommendedName>
        <fullName evidence="10">Short-chain dehydrogenase/reductase 3</fullName>
    </recommendedName>
    <alternativeName>
        <fullName evidence="11">Retinal short-chain dehydrogenase/reductase 1</fullName>
    </alternativeName>
</protein>
<dbReference type="FunFam" id="3.40.50.720:FF:000131">
    <property type="entry name" value="Short-chain dehydrogenase/reductase 3"/>
    <property type="match status" value="1"/>
</dbReference>
<evidence type="ECO:0000313" key="13">
    <source>
        <dbReference type="EMBL" id="EUC26941.1"/>
    </source>
</evidence>
<dbReference type="PRINTS" id="PR00080">
    <property type="entry name" value="SDRFAMILY"/>
</dbReference>
<evidence type="ECO:0000256" key="11">
    <source>
        <dbReference type="ARBA" id="ARBA00082544"/>
    </source>
</evidence>
<dbReference type="Gene3D" id="3.40.50.720">
    <property type="entry name" value="NAD(P)-binding Rossmann-like Domain"/>
    <property type="match status" value="1"/>
</dbReference>
<dbReference type="GeneID" id="19144557"/>
<dbReference type="Pfam" id="PF00106">
    <property type="entry name" value="adh_short"/>
    <property type="match status" value="1"/>
</dbReference>
<evidence type="ECO:0000313" key="14">
    <source>
        <dbReference type="Proteomes" id="UP000053841"/>
    </source>
</evidence>
<keyword evidence="4" id="KW-0521">NADP</keyword>
<evidence type="ECO:0000256" key="2">
    <source>
        <dbReference type="ARBA" id="ARBA00006484"/>
    </source>
</evidence>
<accession>W6Y6L4</accession>
<evidence type="ECO:0000256" key="5">
    <source>
        <dbReference type="ARBA" id="ARBA00022989"/>
    </source>
</evidence>
<dbReference type="Proteomes" id="UP000053841">
    <property type="component" value="Unassembled WGS sequence"/>
</dbReference>
<comment type="function">
    <text evidence="9">Catalyzes the reduction of all-trans-retinal to all-trans-retinol in the presence of NADPH.</text>
</comment>
<name>W6Y6L4_COCC2</name>
<dbReference type="PANTHER" id="PTHR24322:SF736">
    <property type="entry name" value="RETINOL DEHYDROGENASE 10"/>
    <property type="match status" value="1"/>
</dbReference>
<keyword evidence="6" id="KW-0560">Oxidoreductase</keyword>
<organism evidence="13 14">
    <name type="scientific">Cochliobolus carbonum (strain 26-R-13)</name>
    <name type="common">Maize leaf spot fungus</name>
    <name type="synonym">Bipolaris zeicola</name>
    <dbReference type="NCBI Taxonomy" id="930089"/>
    <lineage>
        <taxon>Eukaryota</taxon>
        <taxon>Fungi</taxon>
        <taxon>Dikarya</taxon>
        <taxon>Ascomycota</taxon>
        <taxon>Pezizomycotina</taxon>
        <taxon>Dothideomycetes</taxon>
        <taxon>Pleosporomycetidae</taxon>
        <taxon>Pleosporales</taxon>
        <taxon>Pleosporineae</taxon>
        <taxon>Pleosporaceae</taxon>
        <taxon>Bipolaris</taxon>
    </lineage>
</organism>
<evidence type="ECO:0000256" key="7">
    <source>
        <dbReference type="ARBA" id="ARBA00023098"/>
    </source>
</evidence>
<keyword evidence="5" id="KW-1133">Transmembrane helix</keyword>
<evidence type="ECO:0000256" key="9">
    <source>
        <dbReference type="ARBA" id="ARBA00059620"/>
    </source>
</evidence>
<dbReference type="GO" id="GO:0016020">
    <property type="term" value="C:membrane"/>
    <property type="evidence" value="ECO:0007669"/>
    <property type="project" value="UniProtKB-SubCell"/>
</dbReference>
<comment type="similarity">
    <text evidence="2 12">Belongs to the short-chain dehydrogenases/reductases (SDR) family.</text>
</comment>
<evidence type="ECO:0000256" key="1">
    <source>
        <dbReference type="ARBA" id="ARBA00004141"/>
    </source>
</evidence>
<dbReference type="GO" id="GO:0052650">
    <property type="term" value="F:all-trans-retinol dehydrogenase (NADP+) activity"/>
    <property type="evidence" value="ECO:0007669"/>
    <property type="project" value="UniProtKB-ARBA"/>
</dbReference>